<organism evidence="3">
    <name type="scientific">freshwater metagenome</name>
    <dbReference type="NCBI Taxonomy" id="449393"/>
    <lineage>
        <taxon>unclassified sequences</taxon>
        <taxon>metagenomes</taxon>
        <taxon>ecological metagenomes</taxon>
    </lineage>
</organism>
<protein>
    <submittedName>
        <fullName evidence="3">Unannotated protein</fullName>
    </submittedName>
</protein>
<gene>
    <name evidence="3" type="ORF">UFOPK3522_01566</name>
</gene>
<dbReference type="InterPro" id="IPR001509">
    <property type="entry name" value="Epimerase_deHydtase"/>
</dbReference>
<accession>A0A6J6A0R9</accession>
<dbReference type="AlphaFoldDB" id="A0A6J6A0R9"/>
<comment type="similarity">
    <text evidence="1">Belongs to the NAD(P)-dependent epimerase/dehydratase family.</text>
</comment>
<reference evidence="3" key="1">
    <citation type="submission" date="2020-05" db="EMBL/GenBank/DDBJ databases">
        <authorList>
            <person name="Chiriac C."/>
            <person name="Salcher M."/>
            <person name="Ghai R."/>
            <person name="Kavagutti S V."/>
        </authorList>
    </citation>
    <scope>NUCLEOTIDE SEQUENCE</scope>
</reference>
<dbReference type="Pfam" id="PF01370">
    <property type="entry name" value="Epimerase"/>
    <property type="match status" value="1"/>
</dbReference>
<dbReference type="Gene3D" id="3.90.25.10">
    <property type="entry name" value="UDP-galactose 4-epimerase, domain 1"/>
    <property type="match status" value="1"/>
</dbReference>
<evidence type="ECO:0000256" key="1">
    <source>
        <dbReference type="ARBA" id="ARBA00007637"/>
    </source>
</evidence>
<evidence type="ECO:0000313" key="3">
    <source>
        <dbReference type="EMBL" id="CAB4347089.1"/>
    </source>
</evidence>
<evidence type="ECO:0000259" key="2">
    <source>
        <dbReference type="Pfam" id="PF01370"/>
    </source>
</evidence>
<proteinExistence type="inferred from homology"/>
<dbReference type="SUPFAM" id="SSF51735">
    <property type="entry name" value="NAD(P)-binding Rossmann-fold domains"/>
    <property type="match status" value="1"/>
</dbReference>
<sequence length="184" mass="19819">MALEASHPYDASKAAADIIARSYWSTYGLPVAVARMANLYGGGDRNRSRLVPETAAAIIAGRPPVIRSDGSPQRDFLYVTDAVEAYLAILDLLEDGVGAGEPFNAGSGVPLRALDIVEVMCRLAGVELDPDVRGSGVPQGEIKRHWIDSSKLHRLSGWEPKVGLEEGLALTLDWYRAHPEVLAD</sequence>
<dbReference type="PANTHER" id="PTHR43000">
    <property type="entry name" value="DTDP-D-GLUCOSE 4,6-DEHYDRATASE-RELATED"/>
    <property type="match status" value="1"/>
</dbReference>
<name>A0A6J6A0R9_9ZZZZ</name>
<dbReference type="EMBL" id="CAESAO010000188">
    <property type="protein sequence ID" value="CAB4347089.1"/>
    <property type="molecule type" value="Genomic_DNA"/>
</dbReference>
<dbReference type="Gene3D" id="3.40.50.720">
    <property type="entry name" value="NAD(P)-binding Rossmann-like Domain"/>
    <property type="match status" value="1"/>
</dbReference>
<feature type="domain" description="NAD-dependent epimerase/dehydratase" evidence="2">
    <location>
        <begin position="5"/>
        <end position="106"/>
    </location>
</feature>
<dbReference type="InterPro" id="IPR036291">
    <property type="entry name" value="NAD(P)-bd_dom_sf"/>
</dbReference>